<dbReference type="AlphaFoldDB" id="A0AB35I5F8"/>
<accession>A0AB35I5F8</accession>
<evidence type="ECO:0000313" key="2">
    <source>
        <dbReference type="EMBL" id="MDB2000186.1"/>
    </source>
</evidence>
<evidence type="ECO:0000256" key="1">
    <source>
        <dbReference type="SAM" id="MobiDB-lite"/>
    </source>
</evidence>
<proteinExistence type="predicted"/>
<gene>
    <name evidence="2" type="ORF">PM006_08245</name>
</gene>
<feature type="compositionally biased region" description="Gly residues" evidence="1">
    <location>
        <begin position="69"/>
        <end position="81"/>
    </location>
</feature>
<dbReference type="EMBL" id="JAQLGM010000015">
    <property type="protein sequence ID" value="MDB2000186.1"/>
    <property type="molecule type" value="Genomic_DNA"/>
</dbReference>
<sequence length="81" mass="8832">MYGKYDMPSMRLYERITLDLIPACRKHVVAATRLSPFKVGDNQRPERTMTGVRKPPPESSVPGDNLPGEVGGINCGGDMGV</sequence>
<name>A0AB35I5F8_CLOSY</name>
<dbReference type="RefSeq" id="WP_272164371.1">
    <property type="nucleotide sequence ID" value="NZ_JAQLGM010000015.1"/>
</dbReference>
<comment type="caution">
    <text evidence="2">The sequence shown here is derived from an EMBL/GenBank/DDBJ whole genome shotgun (WGS) entry which is preliminary data.</text>
</comment>
<dbReference type="Proteomes" id="UP001300871">
    <property type="component" value="Unassembled WGS sequence"/>
</dbReference>
<evidence type="ECO:0000313" key="3">
    <source>
        <dbReference type="Proteomes" id="UP001300871"/>
    </source>
</evidence>
<organism evidence="2 3">
    <name type="scientific">Clostridium symbiosum</name>
    <name type="common">Bacteroides symbiosus</name>
    <dbReference type="NCBI Taxonomy" id="1512"/>
    <lineage>
        <taxon>Bacteria</taxon>
        <taxon>Bacillati</taxon>
        <taxon>Bacillota</taxon>
        <taxon>Clostridia</taxon>
        <taxon>Lachnospirales</taxon>
        <taxon>Lachnospiraceae</taxon>
        <taxon>Otoolea</taxon>
    </lineage>
</organism>
<reference evidence="2" key="1">
    <citation type="submission" date="2023-01" db="EMBL/GenBank/DDBJ databases">
        <title>Human gut microbiome strain richness.</title>
        <authorList>
            <person name="Chen-Liaw A."/>
        </authorList>
    </citation>
    <scope>NUCLEOTIDE SEQUENCE</scope>
    <source>
        <strain evidence="2">B1_m1001713B170214d0_201011</strain>
    </source>
</reference>
<protein>
    <submittedName>
        <fullName evidence="2">Uncharacterized protein</fullName>
    </submittedName>
</protein>
<feature type="region of interest" description="Disordered" evidence="1">
    <location>
        <begin position="39"/>
        <end position="81"/>
    </location>
</feature>
<feature type="non-terminal residue" evidence="2">
    <location>
        <position position="81"/>
    </location>
</feature>